<dbReference type="InterPro" id="IPR000210">
    <property type="entry name" value="BTB/POZ_dom"/>
</dbReference>
<feature type="region of interest" description="Disordered" evidence="5">
    <location>
        <begin position="1"/>
        <end position="189"/>
    </location>
</feature>
<dbReference type="WBParaSite" id="ECPE_0001337201-mRNA-1">
    <property type="protein sequence ID" value="ECPE_0001337201-mRNA-1"/>
    <property type="gene ID" value="ECPE_0001337201"/>
</dbReference>
<dbReference type="OrthoDB" id="6359816at2759"/>
<evidence type="ECO:0000313" key="9">
    <source>
        <dbReference type="WBParaSite" id="ECPE_0001337201-mRNA-1"/>
    </source>
</evidence>
<reference evidence="9" key="1">
    <citation type="submission" date="2016-06" db="UniProtKB">
        <authorList>
            <consortium name="WormBaseParasite"/>
        </authorList>
    </citation>
    <scope>IDENTIFICATION</scope>
</reference>
<accession>A0A183B298</accession>
<proteinExistence type="inferred from homology"/>
<dbReference type="SUPFAM" id="SSF54695">
    <property type="entry name" value="POZ domain"/>
    <property type="match status" value="1"/>
</dbReference>
<keyword evidence="4" id="KW-0539">Nucleus</keyword>
<dbReference type="FunFam" id="3.30.710.10:FF:000159">
    <property type="entry name" value="Speckle-type POZ protein B"/>
    <property type="match status" value="1"/>
</dbReference>
<dbReference type="PANTHER" id="PTHR24413">
    <property type="entry name" value="SPECKLE-TYPE POZ PROTEIN"/>
    <property type="match status" value="1"/>
</dbReference>
<comment type="subcellular location">
    <subcellularLocation>
        <location evidence="1">Nucleus</location>
    </subcellularLocation>
</comment>
<dbReference type="PROSITE" id="PS50097">
    <property type="entry name" value="BTB"/>
    <property type="match status" value="1"/>
</dbReference>
<dbReference type="Pfam" id="PF00651">
    <property type="entry name" value="BTB"/>
    <property type="match status" value="1"/>
</dbReference>
<dbReference type="CDD" id="cd14821">
    <property type="entry name" value="BACK_SPOP_like"/>
    <property type="match status" value="1"/>
</dbReference>
<evidence type="ECO:0000256" key="3">
    <source>
        <dbReference type="ARBA" id="ARBA00022786"/>
    </source>
</evidence>
<dbReference type="Gene3D" id="3.30.710.10">
    <property type="entry name" value="Potassium Channel Kv1.1, Chain A"/>
    <property type="match status" value="1"/>
</dbReference>
<dbReference type="SMART" id="SM00225">
    <property type="entry name" value="BTB"/>
    <property type="match status" value="1"/>
</dbReference>
<dbReference type="GO" id="GO:0005634">
    <property type="term" value="C:nucleus"/>
    <property type="evidence" value="ECO:0007669"/>
    <property type="project" value="UniProtKB-SubCell"/>
</dbReference>
<keyword evidence="3" id="KW-0833">Ubl conjugation pathway</keyword>
<evidence type="ECO:0000256" key="1">
    <source>
        <dbReference type="ARBA" id="ARBA00004123"/>
    </source>
</evidence>
<evidence type="ECO:0000256" key="5">
    <source>
        <dbReference type="SAM" id="MobiDB-lite"/>
    </source>
</evidence>
<feature type="compositionally biased region" description="Low complexity" evidence="5">
    <location>
        <begin position="76"/>
        <end position="114"/>
    </location>
</feature>
<evidence type="ECO:0000256" key="2">
    <source>
        <dbReference type="ARBA" id="ARBA00010846"/>
    </source>
</evidence>
<sequence length="368" mass="39010">VTPSTVAGDVVGSSSGNNTNSSSGGNGNAFQSCTHSSHIGASTSSKVKNESVEGTVEAETSGGTARVRRSTRRRTTNNNANINNANTSTNGSMGVANTSSTTTTTPTSNAPTRSSRSRGSRDTAPGTTVTKAASTTTGVAAITTSSTHVSPTQSGLSQNATPLSGSGEHPAKPIKVISNTTSGASDTSQATVTTASNSGFILRQFEAHKAILAARSPVFAAMFEHGMEESRANRVEITDMEPDTLAEVLRYIYTGQVIGLDKLAHDLLAAADKYQLERLKTMCEEALVESLTVENACDILGLADMHNAEQLKAHTLEFIMLHAHDVCETEGYDQLVRHRPRLLNECFRSLASQQLPLRCWARKRPRQS</sequence>
<gene>
    <name evidence="7" type="ORF">ECPE_LOCUS13333</name>
</gene>
<dbReference type="Proteomes" id="UP000272942">
    <property type="component" value="Unassembled WGS sequence"/>
</dbReference>
<dbReference type="InterPro" id="IPR056423">
    <property type="entry name" value="BACK_BPM_SPOP"/>
</dbReference>
<dbReference type="Gene3D" id="1.25.40.420">
    <property type="match status" value="1"/>
</dbReference>
<comment type="similarity">
    <text evidence="2">Belongs to the Tdpoz family.</text>
</comment>
<feature type="compositionally biased region" description="Polar residues" evidence="5">
    <location>
        <begin position="142"/>
        <end position="164"/>
    </location>
</feature>
<keyword evidence="8" id="KW-1185">Reference proteome</keyword>
<feature type="domain" description="BTB" evidence="6">
    <location>
        <begin position="190"/>
        <end position="257"/>
    </location>
</feature>
<dbReference type="EMBL" id="UZAN01054839">
    <property type="protein sequence ID" value="VDP90605.1"/>
    <property type="molecule type" value="Genomic_DNA"/>
</dbReference>
<dbReference type="Pfam" id="PF24570">
    <property type="entry name" value="BACK_BPM_SPOP"/>
    <property type="match status" value="1"/>
</dbReference>
<dbReference type="InterPro" id="IPR011333">
    <property type="entry name" value="SKP1/BTB/POZ_sf"/>
</dbReference>
<feature type="compositionally biased region" description="Polar residues" evidence="5">
    <location>
        <begin position="29"/>
        <end position="46"/>
    </location>
</feature>
<feature type="compositionally biased region" description="Low complexity" evidence="5">
    <location>
        <begin position="126"/>
        <end position="141"/>
    </location>
</feature>
<name>A0A183B298_9TREM</name>
<protein>
    <submittedName>
        <fullName evidence="9">BTB domain-containing protein</fullName>
    </submittedName>
</protein>
<evidence type="ECO:0000313" key="8">
    <source>
        <dbReference type="Proteomes" id="UP000272942"/>
    </source>
</evidence>
<organism evidence="9">
    <name type="scientific">Echinostoma caproni</name>
    <dbReference type="NCBI Taxonomy" id="27848"/>
    <lineage>
        <taxon>Eukaryota</taxon>
        <taxon>Metazoa</taxon>
        <taxon>Spiralia</taxon>
        <taxon>Lophotrochozoa</taxon>
        <taxon>Platyhelminthes</taxon>
        <taxon>Trematoda</taxon>
        <taxon>Digenea</taxon>
        <taxon>Plagiorchiida</taxon>
        <taxon>Echinostomata</taxon>
        <taxon>Echinostomatoidea</taxon>
        <taxon>Echinostomatidae</taxon>
        <taxon>Echinostoma</taxon>
    </lineage>
</organism>
<feature type="compositionally biased region" description="Low complexity" evidence="5">
    <location>
        <begin position="12"/>
        <end position="23"/>
    </location>
</feature>
<feature type="compositionally biased region" description="Basic residues" evidence="5">
    <location>
        <begin position="66"/>
        <end position="75"/>
    </location>
</feature>
<evidence type="ECO:0000259" key="6">
    <source>
        <dbReference type="PROSITE" id="PS50097"/>
    </source>
</evidence>
<reference evidence="7 8" key="2">
    <citation type="submission" date="2018-11" db="EMBL/GenBank/DDBJ databases">
        <authorList>
            <consortium name="Pathogen Informatics"/>
        </authorList>
    </citation>
    <scope>NUCLEOTIDE SEQUENCE [LARGE SCALE GENOMIC DNA]</scope>
    <source>
        <strain evidence="7 8">Egypt</strain>
    </source>
</reference>
<evidence type="ECO:0000313" key="7">
    <source>
        <dbReference type="EMBL" id="VDP90605.1"/>
    </source>
</evidence>
<dbReference type="AlphaFoldDB" id="A0A183B298"/>
<evidence type="ECO:0000256" key="4">
    <source>
        <dbReference type="ARBA" id="ARBA00023242"/>
    </source>
</evidence>
<feature type="compositionally biased region" description="Polar residues" evidence="5">
    <location>
        <begin position="177"/>
        <end position="189"/>
    </location>
</feature>